<gene>
    <name evidence="2" type="ORF">ADA01nite_15150</name>
</gene>
<evidence type="ECO:0000256" key="1">
    <source>
        <dbReference type="SAM" id="Phobius"/>
    </source>
</evidence>
<comment type="caution">
    <text evidence="2">The sequence shown here is derived from an EMBL/GenBank/DDBJ whole genome shotgun (WGS) entry which is preliminary data.</text>
</comment>
<dbReference type="Proteomes" id="UP000321157">
    <property type="component" value="Unassembled WGS sequence"/>
</dbReference>
<accession>A0A511V537</accession>
<reference evidence="2 3" key="1">
    <citation type="submission" date="2019-07" db="EMBL/GenBank/DDBJ databases">
        <title>Whole genome shotgun sequence of Aneurinibacillus danicus NBRC 102444.</title>
        <authorList>
            <person name="Hosoyama A."/>
            <person name="Uohara A."/>
            <person name="Ohji S."/>
            <person name="Ichikawa N."/>
        </authorList>
    </citation>
    <scope>NUCLEOTIDE SEQUENCE [LARGE SCALE GENOMIC DNA]</scope>
    <source>
        <strain evidence="2 3">NBRC 102444</strain>
    </source>
</reference>
<name>A0A511V537_9BACL</name>
<evidence type="ECO:0000313" key="2">
    <source>
        <dbReference type="EMBL" id="GEN34055.1"/>
    </source>
</evidence>
<keyword evidence="1" id="KW-1133">Transmembrane helix</keyword>
<keyword evidence="1" id="KW-0472">Membrane</keyword>
<keyword evidence="1" id="KW-0812">Transmembrane</keyword>
<organism evidence="2 3">
    <name type="scientific">Aneurinibacillus danicus</name>
    <dbReference type="NCBI Taxonomy" id="267746"/>
    <lineage>
        <taxon>Bacteria</taxon>
        <taxon>Bacillati</taxon>
        <taxon>Bacillota</taxon>
        <taxon>Bacilli</taxon>
        <taxon>Bacillales</taxon>
        <taxon>Paenibacillaceae</taxon>
        <taxon>Aneurinibacillus group</taxon>
        <taxon>Aneurinibacillus</taxon>
    </lineage>
</organism>
<dbReference type="AlphaFoldDB" id="A0A511V537"/>
<feature type="transmembrane region" description="Helical" evidence="1">
    <location>
        <begin position="12"/>
        <end position="30"/>
    </location>
</feature>
<protein>
    <submittedName>
        <fullName evidence="2">Uncharacterized protein</fullName>
    </submittedName>
</protein>
<keyword evidence="3" id="KW-1185">Reference proteome</keyword>
<sequence length="151" mass="17462">MIFGISYAEWIGYLIVVVLVFLFGLPNGWLKRLEKYYSNDHLHQPLRAEEVSAITLQTTGGEERLLNGEEQDRIVTLFNNAKLVQKMEEPAGEGATLKIMQKDRSIIEIIPYRNDFIVRRPGSKKNNTSIAYWAKQDTLTEFLREERKSSI</sequence>
<dbReference type="EMBL" id="BJXX01000062">
    <property type="protein sequence ID" value="GEN34055.1"/>
    <property type="molecule type" value="Genomic_DNA"/>
</dbReference>
<proteinExistence type="predicted"/>
<evidence type="ECO:0000313" key="3">
    <source>
        <dbReference type="Proteomes" id="UP000321157"/>
    </source>
</evidence>
<dbReference type="OrthoDB" id="2679720at2"/>
<dbReference type="RefSeq" id="WP_146809341.1">
    <property type="nucleotide sequence ID" value="NZ_BJXX01000062.1"/>
</dbReference>